<feature type="transmembrane region" description="Helical" evidence="1">
    <location>
        <begin position="181"/>
        <end position="199"/>
    </location>
</feature>
<comment type="caution">
    <text evidence="2">The sequence shown here is derived from an EMBL/GenBank/DDBJ whole genome shotgun (WGS) entry which is preliminary data.</text>
</comment>
<keyword evidence="1" id="KW-1133">Transmembrane helix</keyword>
<evidence type="ECO:0000313" key="2">
    <source>
        <dbReference type="EMBL" id="GGD03139.1"/>
    </source>
</evidence>
<accession>A0ABQ1PTR4</accession>
<dbReference type="PANTHER" id="PTHR40115:SF1">
    <property type="entry name" value="INNER MEMBRANE PROTEIN WITH PEPSY TM HELIX"/>
    <property type="match status" value="1"/>
</dbReference>
<gene>
    <name evidence="2" type="ORF">GCM10007418_22870</name>
</gene>
<name>A0ABQ1PTR4_9GAMM</name>
<reference evidence="3" key="1">
    <citation type="journal article" date="2019" name="Int. J. Syst. Evol. Microbiol.">
        <title>The Global Catalogue of Microorganisms (GCM) 10K type strain sequencing project: providing services to taxonomists for standard genome sequencing and annotation.</title>
        <authorList>
            <consortium name="The Broad Institute Genomics Platform"/>
            <consortium name="The Broad Institute Genome Sequencing Center for Infectious Disease"/>
            <person name="Wu L."/>
            <person name="Ma J."/>
        </authorList>
    </citation>
    <scope>NUCLEOTIDE SEQUENCE [LARGE SCALE GENOMIC DNA]</scope>
    <source>
        <strain evidence="3">CGMCC 1.12482</strain>
    </source>
</reference>
<dbReference type="InterPro" id="IPR032307">
    <property type="entry name" value="PepSY_TM-like_2"/>
</dbReference>
<organism evidence="2 3">
    <name type="scientific">Halopseudomonas salina</name>
    <dbReference type="NCBI Taxonomy" id="1323744"/>
    <lineage>
        <taxon>Bacteria</taxon>
        <taxon>Pseudomonadati</taxon>
        <taxon>Pseudomonadota</taxon>
        <taxon>Gammaproteobacteria</taxon>
        <taxon>Pseudomonadales</taxon>
        <taxon>Pseudomonadaceae</taxon>
        <taxon>Halopseudomonas</taxon>
    </lineage>
</organism>
<feature type="transmembrane region" description="Helical" evidence="1">
    <location>
        <begin position="147"/>
        <end position="169"/>
    </location>
</feature>
<proteinExistence type="predicted"/>
<keyword evidence="1" id="KW-0812">Transmembrane</keyword>
<evidence type="ECO:0000313" key="3">
    <source>
        <dbReference type="Proteomes" id="UP000638188"/>
    </source>
</evidence>
<evidence type="ECO:0000256" key="1">
    <source>
        <dbReference type="SAM" id="Phobius"/>
    </source>
</evidence>
<protein>
    <submittedName>
        <fullName evidence="2">Membrane protein</fullName>
    </submittedName>
</protein>
<dbReference type="Proteomes" id="UP000638188">
    <property type="component" value="Unassembled WGS sequence"/>
</dbReference>
<dbReference type="RefSeq" id="WP_150276901.1">
    <property type="nucleotide sequence ID" value="NZ_BMFF01000004.1"/>
</dbReference>
<keyword evidence="1" id="KW-0472">Membrane</keyword>
<keyword evidence="3" id="KW-1185">Reference proteome</keyword>
<dbReference type="Pfam" id="PF16357">
    <property type="entry name" value="PepSY_TM_like_2"/>
    <property type="match status" value="1"/>
</dbReference>
<sequence length="200" mass="22347">MHKRFTLGSLREWHWISSALCLAGLLLFAVTGITLNHAGQIEGRNAITTVETQLPEELLVMAREASIGEAGLPQRLQDFLEQQINTSLYGRAPEWNPGELYIGMPRPGADAWLSLDLETGDLLFEDTDRGLIAYFNDLHKGRHTGIAWSWFIDVFAAVCVLFSLTGLLLLRRQVASRPTTWPLTGLGLLIPLLLMFLLIH</sequence>
<dbReference type="EMBL" id="BMFF01000004">
    <property type="protein sequence ID" value="GGD03139.1"/>
    <property type="molecule type" value="Genomic_DNA"/>
</dbReference>
<dbReference type="PANTHER" id="PTHR40115">
    <property type="entry name" value="INNER MEMBRANE PROTEIN WITH PEPSY TM HELIX"/>
    <property type="match status" value="1"/>
</dbReference>